<dbReference type="AlphaFoldDB" id="A0A369JTN4"/>
<keyword evidence="9 12" id="KW-0863">Zinc-finger</keyword>
<dbReference type="InterPro" id="IPR001841">
    <property type="entry name" value="Znf_RING"/>
</dbReference>
<sequence>MFGTWVVILLFLATAHSRLVLGKHIIYEGRAPFTLTESTLDTSSGPYLTGVKGNSQNATHYSKFLSYVQAPPTPLWNRKPLPFLPSILPTEQTILVTIDNSSVFVPGGGAGAPQYGFRRTELIAHQNRSSSTAALNEEMETGITVFHFSIKLDDRRPLNYNHEYQIVFVEPNDGSHVFGIQLGSPFTNPRGPLPAKNARSFKVLDHALNVLFTKPFLPHTWHNFAIQVDWDNRTLAIFYSLEQSHLKPVTKIIPNLTAGAGAAGRGDFHFGVLKLPLVDPADTPADQGDVVHHGSQEGTTEGLLYSGVFVERAIGGVNNFVRFQDVSIVSSPPTALYIPAYLPMSTTETATRSQQRAGNAPRGTAKRGSGAHKARGGNLANRGAGRGGRASGKPADAPAPSPEAAPSPVVPADEDEAADQDVCWICAEPVKYYAVPECNHRTCHVCALRLRALYKKNDCTFCKDPQPSVIFTVSPEAQFSSFTPESIPFKDAKLSILFETQEMMEETLLLLRFNCPDPDCPYIGNGWGDLKLHVRATHGKLMCDLCIRSKKVFAHEHALYPPNLLSTHLPSMYHRPHGKPIPKEQIEGGIHPLCEFCRECFFSDDELYAHMREHHEECFICKRNEVRDQYFQNYESLENHFNKGHYPCPQPQCLVRKFVVFNTPLDLKAHMVEEHGNDMTSRDKKDARRIQAEFEFEEVGIGGRHGRRDRGYRDRDREPPPHHRNQQQEHIQPQAPPSIARPSGPSRRRDGFGASLTVEGSANPSPNNNTPQPSRPPSPPLGDIDAAVAERHSQFLSRLQSLAANPTTAVPVVKAAIRSYRASESSARDLISTIWNVLEQNLEHTASIVNAFVDLLDQEDKKQDLLSSWKGFNIEQRREFPDLIPTAVSASGGYAAITTGRVLNAKHATATRSQRSSRQVWDRVAQAATSSLSSGRGHAPRPVDRFPSLQTSSAAGPSQPAHHQGQRNTPWSASASSGFRAPAPTPSTNQSITVVPDPRSSKPPSGRSTPQVPPKLSNSLFPELPTSTAAKQKATVSGNVSLKNILGNPAPPSTPAWQVGANVASITTTQTDEGAGEAATLAAGSGKGKKKGKQKQTLFTLGSFPS</sequence>
<dbReference type="Gene3D" id="2.60.120.1160">
    <property type="match status" value="1"/>
</dbReference>
<feature type="domain" description="RING-type" evidence="15">
    <location>
        <begin position="423"/>
        <end position="463"/>
    </location>
</feature>
<evidence type="ECO:0000313" key="17">
    <source>
        <dbReference type="Proteomes" id="UP000076154"/>
    </source>
</evidence>
<dbReference type="InterPro" id="IPR041524">
    <property type="entry name" value="GH131_N"/>
</dbReference>
<keyword evidence="5" id="KW-0963">Cytoplasm</keyword>
<feature type="signal peptide" evidence="14">
    <location>
        <begin position="1"/>
        <end position="17"/>
    </location>
</feature>
<accession>A0A369JTN4</accession>
<evidence type="ECO:0000256" key="3">
    <source>
        <dbReference type="ARBA" id="ARBA00004906"/>
    </source>
</evidence>
<evidence type="ECO:0000256" key="11">
    <source>
        <dbReference type="ARBA" id="ARBA00035113"/>
    </source>
</evidence>
<dbReference type="FunCoup" id="A0A369JTN4">
    <property type="interactions" value="77"/>
</dbReference>
<evidence type="ECO:0000256" key="12">
    <source>
        <dbReference type="PROSITE-ProRule" id="PRU00175"/>
    </source>
</evidence>
<dbReference type="Pfam" id="PF18271">
    <property type="entry name" value="GH131_N"/>
    <property type="match status" value="1"/>
</dbReference>
<reference evidence="16" key="1">
    <citation type="submission" date="2018-04" db="EMBL/GenBank/DDBJ databases">
        <title>Whole genome sequencing of Hypsizygus marmoreus.</title>
        <authorList>
            <person name="Choi I.-G."/>
            <person name="Min B."/>
            <person name="Kim J.-G."/>
            <person name="Kim S."/>
            <person name="Oh Y.-L."/>
            <person name="Kong W.-S."/>
            <person name="Park H."/>
            <person name="Jeong J."/>
            <person name="Song E.-S."/>
        </authorList>
    </citation>
    <scope>NUCLEOTIDE SEQUENCE [LARGE SCALE GENOMIC DNA]</scope>
    <source>
        <strain evidence="16">51987-8</strain>
    </source>
</reference>
<dbReference type="EC" id="2.3.2.27" evidence="4"/>
<comment type="similarity">
    <text evidence="11">Belongs to the ZNF598/HEL2 family.</text>
</comment>
<feature type="region of interest" description="Disordered" evidence="13">
    <location>
        <begin position="696"/>
        <end position="784"/>
    </location>
</feature>
<feature type="region of interest" description="Disordered" evidence="13">
    <location>
        <begin position="908"/>
        <end position="1022"/>
    </location>
</feature>
<feature type="region of interest" description="Disordered" evidence="13">
    <location>
        <begin position="1070"/>
        <end position="1106"/>
    </location>
</feature>
<evidence type="ECO:0000256" key="7">
    <source>
        <dbReference type="ARBA" id="ARBA00022679"/>
    </source>
</evidence>
<evidence type="ECO:0000256" key="1">
    <source>
        <dbReference type="ARBA" id="ARBA00000900"/>
    </source>
</evidence>
<name>A0A369JTN4_HYPMA</name>
<keyword evidence="6" id="KW-0597">Phosphoprotein</keyword>
<feature type="compositionally biased region" description="Polar residues" evidence="13">
    <location>
        <begin position="347"/>
        <end position="357"/>
    </location>
</feature>
<evidence type="ECO:0000256" key="6">
    <source>
        <dbReference type="ARBA" id="ARBA00022553"/>
    </source>
</evidence>
<evidence type="ECO:0000256" key="9">
    <source>
        <dbReference type="ARBA" id="ARBA00022771"/>
    </source>
</evidence>
<dbReference type="GO" id="GO:0072344">
    <property type="term" value="P:rescue of stalled ribosome"/>
    <property type="evidence" value="ECO:0007669"/>
    <property type="project" value="InterPro"/>
</dbReference>
<keyword evidence="8" id="KW-0479">Metal-binding</keyword>
<gene>
    <name evidence="16" type="ORF">Hypma_009727</name>
</gene>
<keyword evidence="10" id="KW-0862">Zinc</keyword>
<evidence type="ECO:0000256" key="10">
    <source>
        <dbReference type="ARBA" id="ARBA00022833"/>
    </source>
</evidence>
<feature type="compositionally biased region" description="Low complexity" evidence="13">
    <location>
        <begin position="761"/>
        <end position="772"/>
    </location>
</feature>
<protein>
    <recommendedName>
        <fullName evidence="4">RING-type E3 ubiquitin transferase</fullName>
        <ecNumber evidence="4">2.3.2.27</ecNumber>
    </recommendedName>
</protein>
<dbReference type="Pfam" id="PF23202">
    <property type="entry name" value="PAH_ZNF598"/>
    <property type="match status" value="1"/>
</dbReference>
<dbReference type="Pfam" id="PF23230">
    <property type="entry name" value="zf-C2H2_13"/>
    <property type="match status" value="1"/>
</dbReference>
<feature type="compositionally biased region" description="Polar residues" evidence="13">
    <location>
        <begin position="1097"/>
        <end position="1106"/>
    </location>
</feature>
<evidence type="ECO:0000256" key="13">
    <source>
        <dbReference type="SAM" id="MobiDB-lite"/>
    </source>
</evidence>
<feature type="compositionally biased region" description="Polar residues" evidence="13">
    <location>
        <begin position="910"/>
        <end position="919"/>
    </location>
</feature>
<evidence type="ECO:0000256" key="8">
    <source>
        <dbReference type="ARBA" id="ARBA00022723"/>
    </source>
</evidence>
<feature type="region of interest" description="Disordered" evidence="13">
    <location>
        <begin position="347"/>
        <end position="412"/>
    </location>
</feature>
<organism evidence="16 17">
    <name type="scientific">Hypsizygus marmoreus</name>
    <name type="common">White beech mushroom</name>
    <name type="synonym">Agaricus marmoreus</name>
    <dbReference type="NCBI Taxonomy" id="39966"/>
    <lineage>
        <taxon>Eukaryota</taxon>
        <taxon>Fungi</taxon>
        <taxon>Dikarya</taxon>
        <taxon>Basidiomycota</taxon>
        <taxon>Agaricomycotina</taxon>
        <taxon>Agaricomycetes</taxon>
        <taxon>Agaricomycetidae</taxon>
        <taxon>Agaricales</taxon>
        <taxon>Tricholomatineae</taxon>
        <taxon>Lyophyllaceae</taxon>
        <taxon>Hypsizygus</taxon>
    </lineage>
</organism>
<comment type="pathway">
    <text evidence="3">Protein modification; protein ubiquitination.</text>
</comment>
<comment type="catalytic activity">
    <reaction evidence="1">
        <text>S-ubiquitinyl-[E2 ubiquitin-conjugating enzyme]-L-cysteine + [acceptor protein]-L-lysine = [E2 ubiquitin-conjugating enzyme]-L-cysteine + N(6)-ubiquitinyl-[acceptor protein]-L-lysine.</text>
        <dbReference type="EC" id="2.3.2.27"/>
    </reaction>
</comment>
<dbReference type="InterPro" id="IPR041888">
    <property type="entry name" value="RING-HC_ZNF598/HEL2"/>
</dbReference>
<dbReference type="PANTHER" id="PTHR22938">
    <property type="entry name" value="ZINC FINGER PROTEIN 598"/>
    <property type="match status" value="1"/>
</dbReference>
<feature type="compositionally biased region" description="Basic and acidic residues" evidence="13">
    <location>
        <begin position="709"/>
        <end position="721"/>
    </location>
</feature>
<dbReference type="InterPro" id="IPR056437">
    <property type="entry name" value="Znf-C2H2_ZNF598/HEL2"/>
</dbReference>
<feature type="compositionally biased region" description="Polar residues" evidence="13">
    <location>
        <begin position="966"/>
        <end position="977"/>
    </location>
</feature>
<keyword evidence="14" id="KW-0732">Signal</keyword>
<evidence type="ECO:0000256" key="14">
    <source>
        <dbReference type="SAM" id="SignalP"/>
    </source>
</evidence>
<dbReference type="GO" id="GO:0005737">
    <property type="term" value="C:cytoplasm"/>
    <property type="evidence" value="ECO:0007669"/>
    <property type="project" value="UniProtKB-SubCell"/>
</dbReference>
<dbReference type="PROSITE" id="PS50089">
    <property type="entry name" value="ZF_RING_2"/>
    <property type="match status" value="1"/>
</dbReference>
<evidence type="ECO:0000313" key="16">
    <source>
        <dbReference type="EMBL" id="RDB23053.1"/>
    </source>
</evidence>
<keyword evidence="17" id="KW-1185">Reference proteome</keyword>
<dbReference type="SMART" id="SM00355">
    <property type="entry name" value="ZnF_C2H2"/>
    <property type="match status" value="4"/>
</dbReference>
<dbReference type="GO" id="GO:0008270">
    <property type="term" value="F:zinc ion binding"/>
    <property type="evidence" value="ECO:0007669"/>
    <property type="project" value="UniProtKB-KW"/>
</dbReference>
<dbReference type="GO" id="GO:0061630">
    <property type="term" value="F:ubiquitin protein ligase activity"/>
    <property type="evidence" value="ECO:0007669"/>
    <property type="project" value="UniProtKB-EC"/>
</dbReference>
<feature type="compositionally biased region" description="Pro residues" evidence="13">
    <location>
        <begin position="397"/>
        <end position="409"/>
    </location>
</feature>
<dbReference type="Proteomes" id="UP000076154">
    <property type="component" value="Unassembled WGS sequence"/>
</dbReference>
<dbReference type="STRING" id="39966.A0A369JTN4"/>
<evidence type="ECO:0000259" key="15">
    <source>
        <dbReference type="PROSITE" id="PS50089"/>
    </source>
</evidence>
<dbReference type="InParanoid" id="A0A369JTN4"/>
<dbReference type="SUPFAM" id="SSF57850">
    <property type="entry name" value="RING/U-box"/>
    <property type="match status" value="1"/>
</dbReference>
<dbReference type="PROSITE" id="PS00028">
    <property type="entry name" value="ZINC_FINGER_C2H2_1"/>
    <property type="match status" value="1"/>
</dbReference>
<comment type="subcellular location">
    <subcellularLocation>
        <location evidence="2">Cytoplasm</location>
    </subcellularLocation>
</comment>
<dbReference type="InterPro" id="IPR057634">
    <property type="entry name" value="PAH_ZNF598/HEL2"/>
</dbReference>
<dbReference type="Pfam" id="PF25447">
    <property type="entry name" value="RING_ZNF598"/>
    <property type="match status" value="1"/>
</dbReference>
<dbReference type="OrthoDB" id="3838338at2759"/>
<dbReference type="PANTHER" id="PTHR22938:SF0">
    <property type="entry name" value="E3 UBIQUITIN-PROTEIN LIGASE ZNF598"/>
    <property type="match status" value="1"/>
</dbReference>
<evidence type="ECO:0000256" key="2">
    <source>
        <dbReference type="ARBA" id="ARBA00004496"/>
    </source>
</evidence>
<feature type="chain" id="PRO_5016653519" description="RING-type E3 ubiquitin transferase" evidence="14">
    <location>
        <begin position="18"/>
        <end position="1106"/>
    </location>
</feature>
<dbReference type="GO" id="GO:0016567">
    <property type="term" value="P:protein ubiquitination"/>
    <property type="evidence" value="ECO:0007669"/>
    <property type="project" value="TreeGrafter"/>
</dbReference>
<evidence type="ECO:0000256" key="5">
    <source>
        <dbReference type="ARBA" id="ARBA00022490"/>
    </source>
</evidence>
<comment type="caution">
    <text evidence="16">The sequence shown here is derived from an EMBL/GenBank/DDBJ whole genome shotgun (WGS) entry which is preliminary data.</text>
</comment>
<feature type="compositionally biased region" description="Polar residues" evidence="13">
    <location>
        <begin position="1002"/>
        <end position="1022"/>
    </location>
</feature>
<dbReference type="GO" id="GO:0043022">
    <property type="term" value="F:ribosome binding"/>
    <property type="evidence" value="ECO:0007669"/>
    <property type="project" value="TreeGrafter"/>
</dbReference>
<proteinExistence type="inferred from homology"/>
<dbReference type="CDD" id="cd16615">
    <property type="entry name" value="RING-HC_ZNF598"/>
    <property type="match status" value="1"/>
</dbReference>
<keyword evidence="7" id="KW-0808">Transferase</keyword>
<evidence type="ECO:0000256" key="4">
    <source>
        <dbReference type="ARBA" id="ARBA00012483"/>
    </source>
</evidence>
<dbReference type="InterPro" id="IPR013087">
    <property type="entry name" value="Znf_C2H2_type"/>
</dbReference>
<dbReference type="EMBL" id="LUEZ02000048">
    <property type="protein sequence ID" value="RDB23053.1"/>
    <property type="molecule type" value="Genomic_DNA"/>
</dbReference>
<dbReference type="InterPro" id="IPR044288">
    <property type="entry name" value="ZNF598/HEL2"/>
</dbReference>